<dbReference type="RefSeq" id="WP_252850759.1">
    <property type="nucleotide sequence ID" value="NZ_JAMXLR010000006.1"/>
</dbReference>
<accession>A0A9X2F6P5</accession>
<feature type="domain" description="Abortive infection protein-like C-terminal" evidence="1">
    <location>
        <begin position="190"/>
        <end position="253"/>
    </location>
</feature>
<dbReference type="AlphaFoldDB" id="A0A9X2F6P5"/>
<evidence type="ECO:0000313" key="2">
    <source>
        <dbReference type="EMBL" id="MCO6042663.1"/>
    </source>
</evidence>
<keyword evidence="3" id="KW-1185">Reference proteome</keyword>
<organism evidence="2 3">
    <name type="scientific">Aeoliella straminimaris</name>
    <dbReference type="NCBI Taxonomy" id="2954799"/>
    <lineage>
        <taxon>Bacteria</taxon>
        <taxon>Pseudomonadati</taxon>
        <taxon>Planctomycetota</taxon>
        <taxon>Planctomycetia</taxon>
        <taxon>Pirellulales</taxon>
        <taxon>Lacipirellulaceae</taxon>
        <taxon>Aeoliella</taxon>
    </lineage>
</organism>
<comment type="caution">
    <text evidence="2">The sequence shown here is derived from an EMBL/GenBank/DDBJ whole genome shotgun (WGS) entry which is preliminary data.</text>
</comment>
<dbReference type="Proteomes" id="UP001155241">
    <property type="component" value="Unassembled WGS sequence"/>
</dbReference>
<gene>
    <name evidence="2" type="ORF">NG895_01970</name>
</gene>
<reference evidence="2" key="1">
    <citation type="submission" date="2022-06" db="EMBL/GenBank/DDBJ databases">
        <title>Aeoliella straminimaris, a novel planctomycete from sediments.</title>
        <authorList>
            <person name="Vitorino I.R."/>
            <person name="Lage O.M."/>
        </authorList>
    </citation>
    <scope>NUCLEOTIDE SEQUENCE</scope>
    <source>
        <strain evidence="2">ICT_H6.2</strain>
    </source>
</reference>
<dbReference type="InterPro" id="IPR026001">
    <property type="entry name" value="Abi-like_C"/>
</dbReference>
<dbReference type="EMBL" id="JAMXLR010000006">
    <property type="protein sequence ID" value="MCO6042663.1"/>
    <property type="molecule type" value="Genomic_DNA"/>
</dbReference>
<evidence type="ECO:0000259" key="1">
    <source>
        <dbReference type="Pfam" id="PF14355"/>
    </source>
</evidence>
<name>A0A9X2F6P5_9BACT</name>
<dbReference type="Pfam" id="PF14355">
    <property type="entry name" value="Abi_C"/>
    <property type="match status" value="1"/>
</dbReference>
<proteinExistence type="predicted"/>
<protein>
    <submittedName>
        <fullName evidence="2">Abortive infection family protein</fullName>
    </submittedName>
</protein>
<sequence length="263" mass="29988">MANLKRSEIKVIEDAMAYPRGFGYVLDFSDATMAEFFEDEFGVDIYSEEYRSNGPSKRNYLTAFLTKASSPRALQVLRALWNHREGLLERDTNSEVTELARSRSKNFLEVITRLESDASSMPTDGIESFASDRTLEELVDDIERTLAANKPEVAIDHLHTYCTKKVTHLLASRGINCIQSEPLHSRFGKYRKCLEQERQLHDFTARALKSFIGLLDSFNDLRNNHSLAHDNSILEPAEARLVVNSMNSILVYLRTIESARYGK</sequence>
<evidence type="ECO:0000313" key="3">
    <source>
        <dbReference type="Proteomes" id="UP001155241"/>
    </source>
</evidence>